<reference evidence="1" key="1">
    <citation type="journal article" date="2008" name="BMC Genomics">
        <title>The abundant extrachromosomal DNA content of the Spiroplasma citri GII3-3X genome.</title>
        <authorList>
            <person name="Saillard C."/>
            <person name="Carle P."/>
            <person name="Duret-Nurbel S."/>
            <person name="Henri R."/>
            <person name="Killiny N."/>
            <person name="Carrere S."/>
            <person name="Gouzy J."/>
            <person name="Bove J.M."/>
            <person name="Renaudin J."/>
            <person name="Foissac X."/>
        </authorList>
    </citation>
    <scope>NUCLEOTIDE SEQUENCE [LARGE SCALE GENOMIC DNA]</scope>
    <source>
        <strain evidence="1">GII3</strain>
        <plasmid evidence="1">pSciA</plasmid>
    </source>
</reference>
<keyword evidence="1" id="KW-0614">Plasmid</keyword>
<sequence>MKCWFKKIFSKKKKQESKCNNEKTNSQENTCGCKK</sequence>
<organism evidence="1">
    <name type="scientific">Spiroplasma citri</name>
    <dbReference type="NCBI Taxonomy" id="2133"/>
    <lineage>
        <taxon>Bacteria</taxon>
        <taxon>Bacillati</taxon>
        <taxon>Mycoplasmatota</taxon>
        <taxon>Mollicutes</taxon>
        <taxon>Entomoplasmatales</taxon>
        <taxon>Spiroplasmataceae</taxon>
        <taxon>Spiroplasma</taxon>
    </lineage>
</organism>
<gene>
    <name evidence="1" type="primary">pSciA_04</name>
</gene>
<proteinExistence type="predicted"/>
<protein>
    <submittedName>
        <fullName evidence="1">Uncharacterized protein</fullName>
    </submittedName>
</protein>
<dbReference type="EMBL" id="AJ966734">
    <property type="protein sequence ID" value="CAI84905.1"/>
    <property type="molecule type" value="Genomic_DNA"/>
</dbReference>
<name>Q3ZVR4_SPICI</name>
<evidence type="ECO:0000313" key="1">
    <source>
        <dbReference type="EMBL" id="CAI84905.1"/>
    </source>
</evidence>
<accession>Q3ZVR4</accession>
<dbReference type="AlphaFoldDB" id="Q3ZVR4"/>
<geneLocation type="plasmid" evidence="1">
    <name>pSciA</name>
</geneLocation>